<proteinExistence type="predicted"/>
<dbReference type="Proteomes" id="UP000321749">
    <property type="component" value="Unassembled WGS sequence"/>
</dbReference>
<dbReference type="AlphaFoldDB" id="A0AA87URA1"/>
<dbReference type="RefSeq" id="WP_146792709.1">
    <property type="nucleotide sequence ID" value="NZ_BJUU01000003.1"/>
</dbReference>
<dbReference type="EMBL" id="BJUU01000003">
    <property type="protein sequence ID" value="GEK79319.1"/>
    <property type="molecule type" value="Genomic_DNA"/>
</dbReference>
<reference evidence="1 2" key="1">
    <citation type="submission" date="2019-07" db="EMBL/GenBank/DDBJ databases">
        <title>Whole genome shotgun sequence of Agrococcus baldri NBRC 103055.</title>
        <authorList>
            <person name="Hosoyama A."/>
            <person name="Uohara A."/>
            <person name="Ohji S."/>
            <person name="Ichikawa N."/>
        </authorList>
    </citation>
    <scope>NUCLEOTIDE SEQUENCE [LARGE SCALE GENOMIC DNA]</scope>
    <source>
        <strain evidence="1 2">NBRC 103055</strain>
    </source>
</reference>
<comment type="caution">
    <text evidence="1">The sequence shown here is derived from an EMBL/GenBank/DDBJ whole genome shotgun (WGS) entry which is preliminary data.</text>
</comment>
<gene>
    <name evidence="1" type="ORF">ABA31_06700</name>
</gene>
<accession>A0AA87URA1</accession>
<evidence type="ECO:0008006" key="3">
    <source>
        <dbReference type="Google" id="ProtNLM"/>
    </source>
</evidence>
<organism evidence="1 2">
    <name type="scientific">Agrococcus baldri</name>
    <dbReference type="NCBI Taxonomy" id="153730"/>
    <lineage>
        <taxon>Bacteria</taxon>
        <taxon>Bacillati</taxon>
        <taxon>Actinomycetota</taxon>
        <taxon>Actinomycetes</taxon>
        <taxon>Micrococcales</taxon>
        <taxon>Microbacteriaceae</taxon>
        <taxon>Agrococcus</taxon>
    </lineage>
</organism>
<sequence>MASPNVYLRPEDVCEMIPGISKGALSQLRYTGRGPNFLKPTPKTILYRREDVIAWLENSEHTRTDRPTRVSA</sequence>
<keyword evidence="2" id="KW-1185">Reference proteome</keyword>
<evidence type="ECO:0000313" key="1">
    <source>
        <dbReference type="EMBL" id="GEK79319.1"/>
    </source>
</evidence>
<protein>
    <recommendedName>
        <fullName evidence="3">Helix-turn-helix domain-containing protein</fullName>
    </recommendedName>
</protein>
<evidence type="ECO:0000313" key="2">
    <source>
        <dbReference type="Proteomes" id="UP000321749"/>
    </source>
</evidence>
<name>A0AA87URA1_9MICO</name>